<sequence>MDIDAYTAGRTEDWKRLAALNRKPRLSGAEIDELMGLYHRASADLATITSVPTDPDVVLDLTNLVSTARGRIGGTRRTFRESVGGFFTVTLPLALYRIGPVFLALLALSLITAVFTGFWIYTHPEILLAQQTEIEMRQYAEDSFKAYYSNYPAPDFAAQVWTNNATIAVMMVAMFFTGAYPVYQLLMNFANVGVAGAIMAKYGDLGIFFGLITPHGLLELSCIVLSCAAALRLFWALFVPGEDPRMVSLARAGRQFGPVAAGLIILLGISGLEEAFLTPSALLTPVKIAVAVVVYAVLVAWIVVFGRRAQRAGLTGDLDESAAGYVA</sequence>
<evidence type="ECO:0000256" key="1">
    <source>
        <dbReference type="SAM" id="Phobius"/>
    </source>
</evidence>
<gene>
    <name evidence="2" type="ORF">NCTC11820_01510</name>
</gene>
<keyword evidence="1" id="KW-1133">Transmembrane helix</keyword>
<feature type="transmembrane region" description="Helical" evidence="1">
    <location>
        <begin position="165"/>
        <end position="183"/>
    </location>
</feature>
<feature type="transmembrane region" description="Helical" evidence="1">
    <location>
        <begin position="190"/>
        <end position="212"/>
    </location>
</feature>
<dbReference type="Pfam" id="PF01944">
    <property type="entry name" value="SpoIIM"/>
    <property type="match status" value="1"/>
</dbReference>
<dbReference type="OMA" id="QVWTNNA"/>
<feature type="transmembrane region" description="Helical" evidence="1">
    <location>
        <begin position="101"/>
        <end position="121"/>
    </location>
</feature>
<keyword evidence="1" id="KW-0472">Membrane</keyword>
<keyword evidence="1" id="KW-0812">Transmembrane</keyword>
<feature type="transmembrane region" description="Helical" evidence="1">
    <location>
        <begin position="259"/>
        <end position="282"/>
    </location>
</feature>
<organism evidence="2 3">
    <name type="scientific">Mobiluncus curtisii</name>
    <dbReference type="NCBI Taxonomy" id="2051"/>
    <lineage>
        <taxon>Bacteria</taxon>
        <taxon>Bacillati</taxon>
        <taxon>Actinomycetota</taxon>
        <taxon>Actinomycetes</taxon>
        <taxon>Actinomycetales</taxon>
        <taxon>Actinomycetaceae</taxon>
        <taxon>Mobiluncus</taxon>
    </lineage>
</organism>
<dbReference type="PANTHER" id="PTHR35337:SF1">
    <property type="entry name" value="SLR1478 PROTEIN"/>
    <property type="match status" value="1"/>
</dbReference>
<feature type="transmembrane region" description="Helical" evidence="1">
    <location>
        <begin position="218"/>
        <end position="238"/>
    </location>
</feature>
<dbReference type="InterPro" id="IPR002798">
    <property type="entry name" value="SpoIIM-like"/>
</dbReference>
<accession>A0A2X2YR99</accession>
<dbReference type="PANTHER" id="PTHR35337">
    <property type="entry name" value="SLR1478 PROTEIN"/>
    <property type="match status" value="1"/>
</dbReference>
<proteinExistence type="predicted"/>
<protein>
    <submittedName>
        <fullName evidence="2">Integral membrane protein DUF95</fullName>
    </submittedName>
</protein>
<reference evidence="2 3" key="1">
    <citation type="submission" date="2018-06" db="EMBL/GenBank/DDBJ databases">
        <authorList>
            <consortium name="Pathogen Informatics"/>
            <person name="Doyle S."/>
        </authorList>
    </citation>
    <scope>NUCLEOTIDE SEQUENCE [LARGE SCALE GENOMIC DNA]</scope>
    <source>
        <strain evidence="2 3">NCTC11820</strain>
    </source>
</reference>
<dbReference type="AlphaFoldDB" id="A0A2X2YR99"/>
<dbReference type="Proteomes" id="UP000250245">
    <property type="component" value="Unassembled WGS sequence"/>
</dbReference>
<evidence type="ECO:0000313" key="3">
    <source>
        <dbReference type="Proteomes" id="UP000250245"/>
    </source>
</evidence>
<dbReference type="EMBL" id="UASJ01000001">
    <property type="protein sequence ID" value="SQB65443.1"/>
    <property type="molecule type" value="Genomic_DNA"/>
</dbReference>
<evidence type="ECO:0000313" key="2">
    <source>
        <dbReference type="EMBL" id="SQB65443.1"/>
    </source>
</evidence>
<feature type="transmembrane region" description="Helical" evidence="1">
    <location>
        <begin position="288"/>
        <end position="306"/>
    </location>
</feature>
<name>A0A2X2YR99_9ACTO</name>